<proteinExistence type="predicted"/>
<accession>A0A7C3IFE8</accession>
<gene>
    <name evidence="1" type="ORF">ENS59_13095</name>
</gene>
<organism evidence="1">
    <name type="scientific">Gracilinema caldarium</name>
    <dbReference type="NCBI Taxonomy" id="215591"/>
    <lineage>
        <taxon>Bacteria</taxon>
        <taxon>Pseudomonadati</taxon>
        <taxon>Spirochaetota</taxon>
        <taxon>Spirochaetia</taxon>
        <taxon>Spirochaetales</taxon>
        <taxon>Breznakiellaceae</taxon>
        <taxon>Gracilinema</taxon>
    </lineage>
</organism>
<evidence type="ECO:0000313" key="1">
    <source>
        <dbReference type="EMBL" id="HFH30423.1"/>
    </source>
</evidence>
<reference evidence="1" key="1">
    <citation type="journal article" date="2020" name="mSystems">
        <title>Genome- and Community-Level Interaction Insights into Carbon Utilization and Element Cycling Functions of Hydrothermarchaeota in Hydrothermal Sediment.</title>
        <authorList>
            <person name="Zhou Z."/>
            <person name="Liu Y."/>
            <person name="Xu W."/>
            <person name="Pan J."/>
            <person name="Luo Z.H."/>
            <person name="Li M."/>
        </authorList>
    </citation>
    <scope>NUCLEOTIDE SEQUENCE [LARGE SCALE GENOMIC DNA]</scope>
    <source>
        <strain evidence="1">SpSt-503</strain>
    </source>
</reference>
<protein>
    <submittedName>
        <fullName evidence="1">Uncharacterized protein</fullName>
    </submittedName>
</protein>
<dbReference type="EMBL" id="DSVL01000404">
    <property type="protein sequence ID" value="HFH30423.1"/>
    <property type="molecule type" value="Genomic_DNA"/>
</dbReference>
<name>A0A7C3IFE8_9SPIR</name>
<comment type="caution">
    <text evidence="1">The sequence shown here is derived from an EMBL/GenBank/DDBJ whole genome shotgun (WGS) entry which is preliminary data.</text>
</comment>
<dbReference type="AlphaFoldDB" id="A0A7C3IFE8"/>
<sequence>MSPIVDPYILLEQPKPLPEHWALVDAFDAVTNGMDNPEALERIRVLDHTELASWKWLVFTIKALYEGNAEAVELAVQYLEDGTPPAVLKPLFFTWLSEHLHGKAVFLNQPELADLYTTLRIHQHPLVSRAEQTEEALQQGLIPLFEHQFEKTLHALYSIHPNEGPGLAIRYGVHTLCMLHEMGCRLEDFLTLLVQALGEADGCCCLALAFIKLQEAHPPLQDRTLKAIDACLAAKEGRFANADMKKTLGIIKTGFDALDRIQRKQKVYREPVQMELF</sequence>